<feature type="transmembrane region" description="Helical" evidence="6">
    <location>
        <begin position="111"/>
        <end position="134"/>
    </location>
</feature>
<dbReference type="FunFam" id="3.30.30.30:FF:000001">
    <property type="entry name" value="heat shock 70 kDa protein-like"/>
    <property type="match status" value="1"/>
</dbReference>
<dbReference type="CDD" id="cd24028">
    <property type="entry name" value="ASKHA_NBD_HSP70_HSPA1-like"/>
    <property type="match status" value="1"/>
</dbReference>
<dbReference type="InterPro" id="IPR022357">
    <property type="entry name" value="MIP_CS"/>
</dbReference>
<evidence type="ECO:0000256" key="5">
    <source>
        <dbReference type="SAM" id="MobiDB-lite"/>
    </source>
</evidence>
<dbReference type="EMBL" id="JAENGY010000165">
    <property type="protein sequence ID" value="KAG6971070.1"/>
    <property type="molecule type" value="Genomic_DNA"/>
</dbReference>
<dbReference type="InterPro" id="IPR000425">
    <property type="entry name" value="MIP"/>
</dbReference>
<dbReference type="AlphaFoldDB" id="A0A8J5IQT6"/>
<keyword evidence="6" id="KW-0812">Transmembrane</keyword>
<feature type="compositionally biased region" description="Low complexity" evidence="5">
    <location>
        <begin position="278"/>
        <end position="288"/>
    </location>
</feature>
<dbReference type="PROSITE" id="PS01036">
    <property type="entry name" value="HSP70_3"/>
    <property type="match status" value="1"/>
</dbReference>
<sequence length="1088" mass="118713">MAEYKPGFGGYADLEGNGRLAPYAIRNPDMRAYMAEFVGTFILVLIGDGSVAQFVLSKRAAGDYLSVNLCWGIALLFGVHFSGGVSGGHLNPAVSVTMALFKRFEWRKVPGYIIAQTLGAFVAALVLFIVYYPWLDIVDPEREFTQGIFATYPNPQIPNWAALANEVVGTALLVGGTFALCDQINKPASPYSFPGAVGLLLTGIGMSFGLNTGYALNPARDFGPRLLTLLGGWGWKVFSSHGGYFWIPILGPFMGAVLGASLTLGGLSSVERSFSSSSLLTSPSKQGSASPRIPQKSFGRQPARVAATPVSPVAAAPAPAPVVARTDTSSSITLSLDDTEFAHGLQQEVMRDSPSIEDKLDHKQENTDLRAELEVLRQELQDLLEASSKNDEVWQRDNARLKEQLSAAIARETSQQELIRIRDDQLALCREELRELQEHQLNVEEERAAVTHPPAEDAGTSGLGRERGLLKLVVQLVGAANVRTVLRPSVAIDLGTTSILVGVWENNSVSIIGNEQGDRLIPSCVAFTDTGRLIGDAAKDQGTRNVHNTVFGITRLVGRKFSDPELQGDIKRWPYKVICGPDNTPQVVVLYEGKRKALHPAEIVAMMLSEIRQALETRLNKEVRDVVLTVPACFNHAQRQAVTDAGAVAGFNVVRMISGSTAAAIPYGTERRLKETQQTVLVFDLGGGTLDVSLVAIEGDTYEVLATAGNTHLGGEDFDYRLVDHCVAEFEREYHEDLRTNLRAMARLRMACEHTKRFLSASTEGLIELDSLVDGIDFHAAITRAFFESLCTDLFDKILQPVHQVLTDAERLSSKIDDVVLIGGSTRIPKIEQLLSDFFDGKILSKSARSEEAAVYGATVLSAMLTEELANLKSLDEFMVLDVVPLSLGVEIDGKNSTVMIPRNTTIPTKKTRTFSTSEGNQSVMRIQLFEGENEKVSGNYPLGQLIVVDIAPKPRGESKIEVTLDIDANSSLALSIVDTSTGKKQPIRVDVGSLPPSEIERMSKNVRTNSVVESKAKLENYVHSVRSSAAKRIAELKRSIEDIQAVEDKATETLRWLDSNHLTKKEEFDVKRRKLEAAVNPITRNDG</sequence>
<dbReference type="GO" id="GO:0140662">
    <property type="term" value="F:ATP-dependent protein folding chaperone"/>
    <property type="evidence" value="ECO:0007669"/>
    <property type="project" value="InterPro"/>
</dbReference>
<dbReference type="FunFam" id="3.90.640.10:FF:000010">
    <property type="entry name" value="heat shock 70 kDa protein 14"/>
    <property type="match status" value="1"/>
</dbReference>
<evidence type="ECO:0000313" key="8">
    <source>
        <dbReference type="Proteomes" id="UP000709295"/>
    </source>
</evidence>
<feature type="transmembrane region" description="Helical" evidence="6">
    <location>
        <begin position="71"/>
        <end position="90"/>
    </location>
</feature>
<evidence type="ECO:0000256" key="2">
    <source>
        <dbReference type="ARBA" id="ARBA00022741"/>
    </source>
</evidence>
<keyword evidence="2" id="KW-0547">Nucleotide-binding</keyword>
<evidence type="ECO:0000313" key="7">
    <source>
        <dbReference type="EMBL" id="KAG6971070.1"/>
    </source>
</evidence>
<dbReference type="PANTHER" id="PTHR19375">
    <property type="entry name" value="HEAT SHOCK PROTEIN 70KDA"/>
    <property type="match status" value="1"/>
</dbReference>
<name>A0A8J5IQT6_9STRA</name>
<keyword evidence="8" id="KW-1185">Reference proteome</keyword>
<dbReference type="PROSITE" id="PS00221">
    <property type="entry name" value="MIP"/>
    <property type="match status" value="1"/>
</dbReference>
<dbReference type="Pfam" id="PF00230">
    <property type="entry name" value="MIP"/>
    <property type="match status" value="1"/>
</dbReference>
<dbReference type="CDD" id="cd00333">
    <property type="entry name" value="MIP"/>
    <property type="match status" value="1"/>
</dbReference>
<dbReference type="PROSITE" id="PS00329">
    <property type="entry name" value="HSP70_2"/>
    <property type="match status" value="1"/>
</dbReference>
<dbReference type="Proteomes" id="UP000709295">
    <property type="component" value="Unassembled WGS sequence"/>
</dbReference>
<keyword evidence="6" id="KW-1133">Transmembrane helix</keyword>
<evidence type="ECO:0000256" key="6">
    <source>
        <dbReference type="SAM" id="Phobius"/>
    </source>
</evidence>
<accession>A0A8J5IQT6</accession>
<dbReference type="GO" id="GO:0015267">
    <property type="term" value="F:channel activity"/>
    <property type="evidence" value="ECO:0007669"/>
    <property type="project" value="InterPro"/>
</dbReference>
<feature type="transmembrane region" description="Helical" evidence="6">
    <location>
        <begin position="33"/>
        <end position="56"/>
    </location>
</feature>
<feature type="transmembrane region" description="Helical" evidence="6">
    <location>
        <begin position="193"/>
        <end position="216"/>
    </location>
</feature>
<evidence type="ECO:0000256" key="1">
    <source>
        <dbReference type="ARBA" id="ARBA00007381"/>
    </source>
</evidence>
<evidence type="ECO:0008006" key="9">
    <source>
        <dbReference type="Google" id="ProtNLM"/>
    </source>
</evidence>
<comment type="caution">
    <text evidence="7">The sequence shown here is derived from an EMBL/GenBank/DDBJ whole genome shotgun (WGS) entry which is preliminary data.</text>
</comment>
<keyword evidence="6" id="KW-0472">Membrane</keyword>
<feature type="transmembrane region" description="Helical" evidence="6">
    <location>
        <begin position="160"/>
        <end position="181"/>
    </location>
</feature>
<dbReference type="InterPro" id="IPR013126">
    <property type="entry name" value="Hsp_70_fam"/>
</dbReference>
<protein>
    <recommendedName>
        <fullName evidence="9">Heat shock 70 kDa protein</fullName>
    </recommendedName>
</protein>
<proteinExistence type="inferred from homology"/>
<reference evidence="7" key="1">
    <citation type="submission" date="2021-01" db="EMBL/GenBank/DDBJ databases">
        <title>Phytophthora aleatoria, a newly-described species from Pinus radiata is distinct from Phytophthora cactorum isolates based on comparative genomics.</title>
        <authorList>
            <person name="Mcdougal R."/>
            <person name="Panda P."/>
            <person name="Williams N."/>
            <person name="Studholme D.J."/>
        </authorList>
    </citation>
    <scope>NUCLEOTIDE SEQUENCE</scope>
    <source>
        <strain evidence="7">NZFS 4037</strain>
    </source>
</reference>
<comment type="similarity">
    <text evidence="1">Belongs to the heat shock protein 70 family.</text>
</comment>
<organism evidence="7 8">
    <name type="scientific">Phytophthora aleatoria</name>
    <dbReference type="NCBI Taxonomy" id="2496075"/>
    <lineage>
        <taxon>Eukaryota</taxon>
        <taxon>Sar</taxon>
        <taxon>Stramenopiles</taxon>
        <taxon>Oomycota</taxon>
        <taxon>Peronosporomycetes</taxon>
        <taxon>Peronosporales</taxon>
        <taxon>Peronosporaceae</taxon>
        <taxon>Phytophthora</taxon>
    </lineage>
</organism>
<evidence type="ECO:0000256" key="4">
    <source>
        <dbReference type="SAM" id="Coils"/>
    </source>
</evidence>
<feature type="coiled-coil region" evidence="4">
    <location>
        <begin position="359"/>
        <end position="390"/>
    </location>
</feature>
<dbReference type="NCBIfam" id="TIGR00861">
    <property type="entry name" value="MIP"/>
    <property type="match status" value="1"/>
</dbReference>
<dbReference type="GO" id="GO:0016020">
    <property type="term" value="C:membrane"/>
    <property type="evidence" value="ECO:0007669"/>
    <property type="project" value="InterPro"/>
</dbReference>
<dbReference type="Pfam" id="PF00012">
    <property type="entry name" value="HSP70"/>
    <property type="match status" value="1"/>
</dbReference>
<dbReference type="InterPro" id="IPR018181">
    <property type="entry name" value="Heat_shock_70_CS"/>
</dbReference>
<gene>
    <name evidence="7" type="ORF">JG688_00004578</name>
</gene>
<keyword evidence="4" id="KW-0175">Coiled coil</keyword>
<feature type="transmembrane region" description="Helical" evidence="6">
    <location>
        <begin position="245"/>
        <end position="267"/>
    </location>
</feature>
<keyword evidence="3" id="KW-0067">ATP-binding</keyword>
<evidence type="ECO:0000256" key="3">
    <source>
        <dbReference type="ARBA" id="ARBA00022840"/>
    </source>
</evidence>
<feature type="region of interest" description="Disordered" evidence="5">
    <location>
        <begin position="278"/>
        <end position="304"/>
    </location>
</feature>
<dbReference type="GO" id="GO:0005524">
    <property type="term" value="F:ATP binding"/>
    <property type="evidence" value="ECO:0007669"/>
    <property type="project" value="UniProtKB-KW"/>
</dbReference>
<feature type="coiled-coil region" evidence="4">
    <location>
        <begin position="1027"/>
        <end position="1054"/>
    </location>
</feature>